<evidence type="ECO:0000259" key="9">
    <source>
        <dbReference type="PROSITE" id="PS50928"/>
    </source>
</evidence>
<feature type="transmembrane region" description="Helical" evidence="8">
    <location>
        <begin position="28"/>
        <end position="53"/>
    </location>
</feature>
<comment type="subcellular location">
    <subcellularLocation>
        <location evidence="1 8">Cell membrane</location>
        <topology evidence="1 8">Multi-pass membrane protein</topology>
    </subcellularLocation>
</comment>
<keyword evidence="7 8" id="KW-0472">Membrane</keyword>
<dbReference type="InterPro" id="IPR000515">
    <property type="entry name" value="MetI-like"/>
</dbReference>
<protein>
    <submittedName>
        <fullName evidence="10">Putative spermidine/putrescine transport system permease protein</fullName>
    </submittedName>
</protein>
<organism evidence="10 11">
    <name type="scientific">Nocardioides psychrotolerans</name>
    <dbReference type="NCBI Taxonomy" id="1005945"/>
    <lineage>
        <taxon>Bacteria</taxon>
        <taxon>Bacillati</taxon>
        <taxon>Actinomycetota</taxon>
        <taxon>Actinomycetes</taxon>
        <taxon>Propionibacteriales</taxon>
        <taxon>Nocardioidaceae</taxon>
        <taxon>Nocardioides</taxon>
    </lineage>
</organism>
<dbReference type="STRING" id="1005945.SAMN05216561_10946"/>
<proteinExistence type="inferred from homology"/>
<evidence type="ECO:0000313" key="10">
    <source>
        <dbReference type="EMBL" id="SFI48133.1"/>
    </source>
</evidence>
<evidence type="ECO:0000256" key="2">
    <source>
        <dbReference type="ARBA" id="ARBA00007069"/>
    </source>
</evidence>
<dbReference type="CDD" id="cd06261">
    <property type="entry name" value="TM_PBP2"/>
    <property type="match status" value="1"/>
</dbReference>
<evidence type="ECO:0000256" key="7">
    <source>
        <dbReference type="ARBA" id="ARBA00023136"/>
    </source>
</evidence>
<evidence type="ECO:0000313" key="11">
    <source>
        <dbReference type="Proteomes" id="UP000198649"/>
    </source>
</evidence>
<dbReference type="InterPro" id="IPR035906">
    <property type="entry name" value="MetI-like_sf"/>
</dbReference>
<dbReference type="AlphaFoldDB" id="A0A1I3IK31"/>
<sequence length="301" mass="31884">MTITAPLAAAAPDSDPGRGRRLSVGPSLGLLPFLVFIGIFLVIPTVTVIVGAFQSEAGGFSLEKVRALGEETPLRALRESLVLSFTSALVGAVLGALLAYLVVTAPPTSILRRAVTSICGVLAQFGGVTLAFAWIATLGFSGLLTDLMADTFGTDPNGSSWLYELPGLILVYSYFQIPLMVIVFLPALEGLRPQWREAAVNLGATTRQYWLQVAFPLLRPAFLGSALLLFANAFAAYATAAALVSQGAPITPLLIRSALTSEIVLGQANFGFALALEMIVVVAIVMGLYAWLLRRTSRWLG</sequence>
<comment type="similarity">
    <text evidence="2">Belongs to the binding-protein-dependent transport system permease family. CysTW subfamily.</text>
</comment>
<dbReference type="Proteomes" id="UP000198649">
    <property type="component" value="Unassembled WGS sequence"/>
</dbReference>
<feature type="transmembrane region" description="Helical" evidence="8">
    <location>
        <begin position="81"/>
        <end position="103"/>
    </location>
</feature>
<reference evidence="10 11" key="1">
    <citation type="submission" date="2016-10" db="EMBL/GenBank/DDBJ databases">
        <authorList>
            <person name="de Groot N.N."/>
        </authorList>
    </citation>
    <scope>NUCLEOTIDE SEQUENCE [LARGE SCALE GENOMIC DNA]</scope>
    <source>
        <strain evidence="10 11">CGMCC 1.11156</strain>
    </source>
</reference>
<keyword evidence="11" id="KW-1185">Reference proteome</keyword>
<feature type="transmembrane region" description="Helical" evidence="8">
    <location>
        <begin position="270"/>
        <end position="292"/>
    </location>
</feature>
<dbReference type="RefSeq" id="WP_091113690.1">
    <property type="nucleotide sequence ID" value="NZ_BKAF01000011.1"/>
</dbReference>
<dbReference type="Pfam" id="PF00528">
    <property type="entry name" value="BPD_transp_1"/>
    <property type="match status" value="1"/>
</dbReference>
<evidence type="ECO:0000256" key="4">
    <source>
        <dbReference type="ARBA" id="ARBA00022475"/>
    </source>
</evidence>
<keyword evidence="4" id="KW-1003">Cell membrane</keyword>
<evidence type="ECO:0000256" key="8">
    <source>
        <dbReference type="RuleBase" id="RU363032"/>
    </source>
</evidence>
<keyword evidence="3 8" id="KW-0813">Transport</keyword>
<feature type="transmembrane region" description="Helical" evidence="8">
    <location>
        <begin position="221"/>
        <end position="244"/>
    </location>
</feature>
<dbReference type="Gene3D" id="1.10.3720.10">
    <property type="entry name" value="MetI-like"/>
    <property type="match status" value="1"/>
</dbReference>
<feature type="transmembrane region" description="Helical" evidence="8">
    <location>
        <begin position="115"/>
        <end position="145"/>
    </location>
</feature>
<accession>A0A1I3IK31</accession>
<keyword evidence="6 8" id="KW-1133">Transmembrane helix</keyword>
<dbReference type="PANTHER" id="PTHR42929:SF1">
    <property type="entry name" value="INNER MEMBRANE ABC TRANSPORTER PERMEASE PROTEIN YDCU-RELATED"/>
    <property type="match status" value="1"/>
</dbReference>
<gene>
    <name evidence="10" type="ORF">SAMN05216561_10946</name>
</gene>
<dbReference type="OrthoDB" id="8404154at2"/>
<evidence type="ECO:0000256" key="3">
    <source>
        <dbReference type="ARBA" id="ARBA00022448"/>
    </source>
</evidence>
<evidence type="ECO:0000256" key="1">
    <source>
        <dbReference type="ARBA" id="ARBA00004651"/>
    </source>
</evidence>
<dbReference type="PROSITE" id="PS50928">
    <property type="entry name" value="ABC_TM1"/>
    <property type="match status" value="1"/>
</dbReference>
<keyword evidence="5 8" id="KW-0812">Transmembrane</keyword>
<feature type="transmembrane region" description="Helical" evidence="8">
    <location>
        <begin position="165"/>
        <end position="188"/>
    </location>
</feature>
<name>A0A1I3IK31_9ACTN</name>
<feature type="domain" description="ABC transmembrane type-1" evidence="9">
    <location>
        <begin position="77"/>
        <end position="289"/>
    </location>
</feature>
<dbReference type="PANTHER" id="PTHR42929">
    <property type="entry name" value="INNER MEMBRANE ABC TRANSPORTER PERMEASE PROTEIN YDCU-RELATED-RELATED"/>
    <property type="match status" value="1"/>
</dbReference>
<evidence type="ECO:0000256" key="6">
    <source>
        <dbReference type="ARBA" id="ARBA00022989"/>
    </source>
</evidence>
<dbReference type="EMBL" id="FOQG01000009">
    <property type="protein sequence ID" value="SFI48133.1"/>
    <property type="molecule type" value="Genomic_DNA"/>
</dbReference>
<dbReference type="GO" id="GO:0055085">
    <property type="term" value="P:transmembrane transport"/>
    <property type="evidence" value="ECO:0007669"/>
    <property type="project" value="InterPro"/>
</dbReference>
<evidence type="ECO:0000256" key="5">
    <source>
        <dbReference type="ARBA" id="ARBA00022692"/>
    </source>
</evidence>
<dbReference type="SUPFAM" id="SSF161098">
    <property type="entry name" value="MetI-like"/>
    <property type="match status" value="1"/>
</dbReference>
<dbReference type="GO" id="GO:0005886">
    <property type="term" value="C:plasma membrane"/>
    <property type="evidence" value="ECO:0007669"/>
    <property type="project" value="UniProtKB-SubCell"/>
</dbReference>